<gene>
    <name evidence="1" type="ORF">KEM10_12650</name>
</gene>
<reference evidence="1 2" key="1">
    <citation type="journal article" date="2015" name="Int. J. Syst. Evol. Microbiol.">
        <title>Carboxylicivirga linearis sp. nov., isolated from a sea cucumber culture pond.</title>
        <authorList>
            <person name="Wang F.Q."/>
            <person name="Zhou Y.X."/>
            <person name="Lin X.Z."/>
            <person name="Chen G.J."/>
            <person name="Du Z.J."/>
        </authorList>
    </citation>
    <scope>NUCLEOTIDE SEQUENCE [LARGE SCALE GENOMIC DNA]</scope>
    <source>
        <strain evidence="1 2">FB218</strain>
    </source>
</reference>
<sequence>MKSTFEKIYKALEIFAQKHGEFNFCGVFLREDSNDKWDLILSSEWMLQNKGKALREITDILPKKLNQFELIKLSRIVILEEEQVNSFSQAFSISGGSSLEISNSNIFGMQIKLAYLKDCKSYL</sequence>
<keyword evidence="2" id="KW-1185">Reference proteome</keyword>
<dbReference type="EMBL" id="JAGUCO010000008">
    <property type="protein sequence ID" value="MBS2099133.1"/>
    <property type="molecule type" value="Genomic_DNA"/>
</dbReference>
<name>A0ABS5JWD2_9BACT</name>
<dbReference type="RefSeq" id="WP_212216376.1">
    <property type="nucleotide sequence ID" value="NZ_JAGUCO010000008.1"/>
</dbReference>
<evidence type="ECO:0000313" key="1">
    <source>
        <dbReference type="EMBL" id="MBS2099133.1"/>
    </source>
</evidence>
<accession>A0ABS5JWD2</accession>
<proteinExistence type="predicted"/>
<comment type="caution">
    <text evidence="1">The sequence shown here is derived from an EMBL/GenBank/DDBJ whole genome shotgun (WGS) entry which is preliminary data.</text>
</comment>
<organism evidence="1 2">
    <name type="scientific">Carboxylicivirga linearis</name>
    <dbReference type="NCBI Taxonomy" id="1628157"/>
    <lineage>
        <taxon>Bacteria</taxon>
        <taxon>Pseudomonadati</taxon>
        <taxon>Bacteroidota</taxon>
        <taxon>Bacteroidia</taxon>
        <taxon>Marinilabiliales</taxon>
        <taxon>Marinilabiliaceae</taxon>
        <taxon>Carboxylicivirga</taxon>
    </lineage>
</organism>
<protein>
    <submittedName>
        <fullName evidence="1">Uncharacterized protein</fullName>
    </submittedName>
</protein>
<dbReference type="Proteomes" id="UP000708576">
    <property type="component" value="Unassembled WGS sequence"/>
</dbReference>
<evidence type="ECO:0000313" key="2">
    <source>
        <dbReference type="Proteomes" id="UP000708576"/>
    </source>
</evidence>